<feature type="compositionally biased region" description="Polar residues" evidence="2">
    <location>
        <begin position="1"/>
        <end position="11"/>
    </location>
</feature>
<evidence type="ECO:0000313" key="3">
    <source>
        <dbReference type="EMBL" id="KAK8893580.1"/>
    </source>
</evidence>
<dbReference type="Proteomes" id="UP001470230">
    <property type="component" value="Unassembled WGS sequence"/>
</dbReference>
<keyword evidence="1" id="KW-0175">Coiled coil</keyword>
<evidence type="ECO:0000256" key="1">
    <source>
        <dbReference type="SAM" id="Coils"/>
    </source>
</evidence>
<feature type="coiled-coil region" evidence="1">
    <location>
        <begin position="317"/>
        <end position="345"/>
    </location>
</feature>
<evidence type="ECO:0008006" key="5">
    <source>
        <dbReference type="Google" id="ProtNLM"/>
    </source>
</evidence>
<evidence type="ECO:0000313" key="4">
    <source>
        <dbReference type="Proteomes" id="UP001470230"/>
    </source>
</evidence>
<feature type="region of interest" description="Disordered" evidence="2">
    <location>
        <begin position="1"/>
        <end position="21"/>
    </location>
</feature>
<sequence length="420" mass="49751">MEYETPNNTVTPIRPHSKKSSLNLQSSMVRRMSNTEFMRREVLEKDQQIAQLQAQVSQIDATYNSVHRLIKDLEVSISTQLLSPTQDLKFSLLTPSETVNFIRNGISTLIKIHTELPQRFEQDFADKITEFNNEIDETDKKIIETRKKREAIEQNNKLLERTYKIEDLERQSLVAIANNLRTQIQSNDNKRQMETLAVNEEMSRIRKQIKICREEQNVKSKKNIEQRRIATAPYSKRMRDTIKEDFELQNEISKLQQLLEHEYTSHCAAEEELAHTKREIERAKQVMNKYKLSHRKEEKIHSMAVNRDLRLYIEQQREDSQWAIKNQMKKNKELEKQRVDLVEEEAMLSTYLQHVEKKLAAQMLKLPDLAAIQHRTVEVPKRRIQTAVKKREPDDAEMRTIKKQMAKIHKERIRARTTLV</sequence>
<accession>A0ABR2KR15</accession>
<name>A0ABR2KR15_9EUKA</name>
<protein>
    <recommendedName>
        <fullName evidence="5">DUF4201 domain-containing protein</fullName>
    </recommendedName>
</protein>
<evidence type="ECO:0000256" key="2">
    <source>
        <dbReference type="SAM" id="MobiDB-lite"/>
    </source>
</evidence>
<feature type="coiled-coil region" evidence="1">
    <location>
        <begin position="128"/>
        <end position="162"/>
    </location>
</feature>
<reference evidence="3 4" key="1">
    <citation type="submission" date="2024-04" db="EMBL/GenBank/DDBJ databases">
        <title>Tritrichomonas musculus Genome.</title>
        <authorList>
            <person name="Alves-Ferreira E."/>
            <person name="Grigg M."/>
            <person name="Lorenzi H."/>
            <person name="Galac M."/>
        </authorList>
    </citation>
    <scope>NUCLEOTIDE SEQUENCE [LARGE SCALE GENOMIC DNA]</scope>
    <source>
        <strain evidence="3 4">EAF2021</strain>
    </source>
</reference>
<proteinExistence type="predicted"/>
<organism evidence="3 4">
    <name type="scientific">Tritrichomonas musculus</name>
    <dbReference type="NCBI Taxonomy" id="1915356"/>
    <lineage>
        <taxon>Eukaryota</taxon>
        <taxon>Metamonada</taxon>
        <taxon>Parabasalia</taxon>
        <taxon>Tritrichomonadida</taxon>
        <taxon>Tritrichomonadidae</taxon>
        <taxon>Tritrichomonas</taxon>
    </lineage>
</organism>
<dbReference type="EMBL" id="JAPFFF010000003">
    <property type="protein sequence ID" value="KAK8893580.1"/>
    <property type="molecule type" value="Genomic_DNA"/>
</dbReference>
<gene>
    <name evidence="3" type="ORF">M9Y10_022003</name>
</gene>
<keyword evidence="4" id="KW-1185">Reference proteome</keyword>
<comment type="caution">
    <text evidence="3">The sequence shown here is derived from an EMBL/GenBank/DDBJ whole genome shotgun (WGS) entry which is preliminary data.</text>
</comment>